<dbReference type="PANTHER" id="PTHR10824:SF4">
    <property type="entry name" value="ACYL-COENZYME A THIOESTERASE 1-LIKE"/>
    <property type="match status" value="1"/>
</dbReference>
<dbReference type="PIRSF" id="PIRSF016521">
    <property type="entry name" value="Acyl-CoA_hydro"/>
    <property type="match status" value="1"/>
</dbReference>
<evidence type="ECO:0000259" key="2">
    <source>
        <dbReference type="Pfam" id="PF08840"/>
    </source>
</evidence>
<dbReference type="InterPro" id="IPR029058">
    <property type="entry name" value="AB_hydrolase_fold"/>
</dbReference>
<feature type="active site" description="Charge relay system" evidence="1">
    <location>
        <position position="346"/>
    </location>
</feature>
<dbReference type="EMBL" id="AOMA01000078">
    <property type="protein sequence ID" value="EMA39859.1"/>
    <property type="molecule type" value="Genomic_DNA"/>
</dbReference>
<dbReference type="Gene3D" id="2.60.40.2240">
    <property type="entry name" value="Acyl-CoA thioester hydrolase/BAAT N-terminal domain"/>
    <property type="match status" value="1"/>
</dbReference>
<dbReference type="STRING" id="1227454.C446_08054"/>
<dbReference type="PATRIC" id="fig|1227454.3.peg.1622"/>
<accession>M0M5E7</accession>
<dbReference type="InterPro" id="IPR042490">
    <property type="entry name" value="Thio_Ohase/BAAT_N"/>
</dbReference>
<feature type="active site" description="Charge relay system" evidence="1">
    <location>
        <position position="240"/>
    </location>
</feature>
<dbReference type="Gene3D" id="3.40.50.1820">
    <property type="entry name" value="alpha/beta hydrolase"/>
    <property type="match status" value="1"/>
</dbReference>
<gene>
    <name evidence="3" type="ORF">C446_08054</name>
</gene>
<sequence length="423" mass="45872">MASTGATLLTGVAGCLGDDPEEDVTFDHPDDVRADEPFELTIDGLPEETPVEVAMESDSGIDATVTVETDSDGRIDLADQSVVDGDVPTDLDIPTTVALIQFASESFWQYQPPEEERVTYSVRTDDEEYGSTELRRSHLDRSTYDDPAHSELVGGVFTPPIDDEGPGILVLHGSEGEPLFEHAATLAHRGFTTFALHYFDGPGLPDDLVEIPLEYVETAAQWLLEHERVSSDRVGVIGMSKGGELGLLAGSRSDEIGPVVSIVGSGLVWEGINDTGVEPPETSSWSIDGEPVPYVPYDRGPFEDDVSMREFYTQSLEAARADTIDEATIPVEEIDGDVLLVSAGNDELWPTERLHNVTADRLEERPQSTVEHLRYGDAGHGIFPPYSPVMGTNRARFGGSRAGNARAAHDHWPAVLETLATLD</sequence>
<feature type="active site" description="Charge relay system" evidence="1">
    <location>
        <position position="380"/>
    </location>
</feature>
<dbReference type="PANTHER" id="PTHR10824">
    <property type="entry name" value="ACYL-COENZYME A THIOESTERASE-RELATED"/>
    <property type="match status" value="1"/>
</dbReference>
<organism evidence="3 4">
    <name type="scientific">Halobiforma nitratireducens JCM 10879</name>
    <dbReference type="NCBI Taxonomy" id="1227454"/>
    <lineage>
        <taxon>Archaea</taxon>
        <taxon>Methanobacteriati</taxon>
        <taxon>Methanobacteriota</taxon>
        <taxon>Stenosarchaea group</taxon>
        <taxon>Halobacteria</taxon>
        <taxon>Halobacteriales</taxon>
        <taxon>Natrialbaceae</taxon>
        <taxon>Halobiforma</taxon>
    </lineage>
</organism>
<dbReference type="GO" id="GO:0006637">
    <property type="term" value="P:acyl-CoA metabolic process"/>
    <property type="evidence" value="ECO:0007669"/>
    <property type="project" value="InterPro"/>
</dbReference>
<dbReference type="GO" id="GO:0006631">
    <property type="term" value="P:fatty acid metabolic process"/>
    <property type="evidence" value="ECO:0007669"/>
    <property type="project" value="TreeGrafter"/>
</dbReference>
<dbReference type="GO" id="GO:0047617">
    <property type="term" value="F:fatty acyl-CoA hydrolase activity"/>
    <property type="evidence" value="ECO:0007669"/>
    <property type="project" value="TreeGrafter"/>
</dbReference>
<dbReference type="AlphaFoldDB" id="M0M5E7"/>
<evidence type="ECO:0000313" key="3">
    <source>
        <dbReference type="EMBL" id="EMA39859.1"/>
    </source>
</evidence>
<comment type="caution">
    <text evidence="3">The sequence shown here is derived from an EMBL/GenBank/DDBJ whole genome shotgun (WGS) entry which is preliminary data.</text>
</comment>
<dbReference type="Proteomes" id="UP000011607">
    <property type="component" value="Unassembled WGS sequence"/>
</dbReference>
<dbReference type="eggNOG" id="arCOG01658">
    <property type="taxonomic scope" value="Archaea"/>
</dbReference>
<dbReference type="InterPro" id="IPR016662">
    <property type="entry name" value="Acyl-CoA_thioEstase_long-chain"/>
</dbReference>
<dbReference type="Pfam" id="PF08840">
    <property type="entry name" value="BAAT_C"/>
    <property type="match status" value="1"/>
</dbReference>
<reference evidence="3 4" key="1">
    <citation type="journal article" date="2014" name="PLoS Genet.">
        <title>Phylogenetically driven sequencing of extremely halophilic archaea reveals strategies for static and dynamic osmo-response.</title>
        <authorList>
            <person name="Becker E.A."/>
            <person name="Seitzer P.M."/>
            <person name="Tritt A."/>
            <person name="Larsen D."/>
            <person name="Krusor M."/>
            <person name="Yao A.I."/>
            <person name="Wu D."/>
            <person name="Madern D."/>
            <person name="Eisen J.A."/>
            <person name="Darling A.E."/>
            <person name="Facciotti M.T."/>
        </authorList>
    </citation>
    <scope>NUCLEOTIDE SEQUENCE [LARGE SCALE GENOMIC DNA]</scope>
    <source>
        <strain evidence="3 4">JCM 10879</strain>
    </source>
</reference>
<evidence type="ECO:0000313" key="4">
    <source>
        <dbReference type="Proteomes" id="UP000011607"/>
    </source>
</evidence>
<evidence type="ECO:0000256" key="1">
    <source>
        <dbReference type="PIRSR" id="PIRSR016521-1"/>
    </source>
</evidence>
<keyword evidence="4" id="KW-1185">Reference proteome</keyword>
<dbReference type="SUPFAM" id="SSF53474">
    <property type="entry name" value="alpha/beta-Hydrolases"/>
    <property type="match status" value="1"/>
</dbReference>
<dbReference type="InterPro" id="IPR014940">
    <property type="entry name" value="BAAT_C"/>
</dbReference>
<protein>
    <submittedName>
        <fullName evidence="3">Dienelactone hydrolase-like enzyme</fullName>
    </submittedName>
</protein>
<feature type="domain" description="BAAT/Acyl-CoA thioester hydrolase C-terminal" evidence="2">
    <location>
        <begin position="211"/>
        <end position="417"/>
    </location>
</feature>
<name>M0M5E7_9EURY</name>
<keyword evidence="3" id="KW-0378">Hydrolase</keyword>
<proteinExistence type="predicted"/>